<reference evidence="3 4" key="1">
    <citation type="submission" date="2017-08" db="EMBL/GenBank/DDBJ databases">
        <title>Harnessing the power of phylogenomics to disentangle the directionality and signatures of interkingdom host jumping in the parasitic fungal genus Tolypocladium.</title>
        <authorList>
            <person name="Quandt C.A."/>
            <person name="Patterson W."/>
            <person name="Spatafora J.W."/>
        </authorList>
    </citation>
    <scope>NUCLEOTIDE SEQUENCE [LARGE SCALE GENOMIC DNA]</scope>
    <source>
        <strain evidence="3 4">CBS 113982</strain>
    </source>
</reference>
<gene>
    <name evidence="3" type="ORF">TCAP_05651</name>
</gene>
<feature type="region of interest" description="Disordered" evidence="1">
    <location>
        <begin position="108"/>
        <end position="127"/>
    </location>
</feature>
<keyword evidence="4" id="KW-1185">Reference proteome</keyword>
<feature type="domain" description="F-box" evidence="2">
    <location>
        <begin position="1"/>
        <end position="35"/>
    </location>
</feature>
<dbReference type="CDD" id="cd09917">
    <property type="entry name" value="F-box_SF"/>
    <property type="match status" value="1"/>
</dbReference>
<evidence type="ECO:0000256" key="1">
    <source>
        <dbReference type="SAM" id="MobiDB-lite"/>
    </source>
</evidence>
<evidence type="ECO:0000313" key="3">
    <source>
        <dbReference type="EMBL" id="PNY24409.1"/>
    </source>
</evidence>
<dbReference type="EMBL" id="NRSZ01000887">
    <property type="protein sequence ID" value="PNY24409.1"/>
    <property type="molecule type" value="Genomic_DNA"/>
</dbReference>
<evidence type="ECO:0000259" key="2">
    <source>
        <dbReference type="PROSITE" id="PS50181"/>
    </source>
</evidence>
<feature type="compositionally biased region" description="Low complexity" evidence="1">
    <location>
        <begin position="109"/>
        <end position="119"/>
    </location>
</feature>
<dbReference type="SUPFAM" id="SSF81383">
    <property type="entry name" value="F-box domain"/>
    <property type="match status" value="1"/>
</dbReference>
<organism evidence="3 4">
    <name type="scientific">Tolypocladium capitatum</name>
    <dbReference type="NCBI Taxonomy" id="45235"/>
    <lineage>
        <taxon>Eukaryota</taxon>
        <taxon>Fungi</taxon>
        <taxon>Dikarya</taxon>
        <taxon>Ascomycota</taxon>
        <taxon>Pezizomycotina</taxon>
        <taxon>Sordariomycetes</taxon>
        <taxon>Hypocreomycetidae</taxon>
        <taxon>Hypocreales</taxon>
        <taxon>Ophiocordycipitaceae</taxon>
        <taxon>Tolypocladium</taxon>
    </lineage>
</organism>
<comment type="caution">
    <text evidence="3">The sequence shown here is derived from an EMBL/GenBank/DDBJ whole genome shotgun (WGS) entry which is preliminary data.</text>
</comment>
<evidence type="ECO:0000313" key="4">
    <source>
        <dbReference type="Proteomes" id="UP000236621"/>
    </source>
</evidence>
<accession>A0A2K3QA45</accession>
<name>A0A2K3QA45_9HYPO</name>
<dbReference type="Pfam" id="PF00646">
    <property type="entry name" value="F-box"/>
    <property type="match status" value="1"/>
</dbReference>
<dbReference type="InterPro" id="IPR036047">
    <property type="entry name" value="F-box-like_dom_sf"/>
</dbReference>
<dbReference type="InterPro" id="IPR001810">
    <property type="entry name" value="F-box_dom"/>
</dbReference>
<dbReference type="Proteomes" id="UP000236621">
    <property type="component" value="Unassembled WGS sequence"/>
</dbReference>
<dbReference type="OrthoDB" id="4986826at2759"/>
<dbReference type="SMART" id="SM00256">
    <property type="entry name" value="FBOX"/>
    <property type="match status" value="1"/>
</dbReference>
<dbReference type="PROSITE" id="PS50181">
    <property type="entry name" value="FBOX"/>
    <property type="match status" value="1"/>
</dbReference>
<sequence>MDALPAELLGEIVAHLSPSSRKSARLASRRLNAILAQQPFGILPSFIDPAAALSILESTVADPSLRPHSIWSPHCSVPEDLPVPQSFLLAVHVALKGQSWRPRALAWGSESSSSSSSSSSEEEVLDGLDGGEEFGRQLTVEGLRAHLGRKDITEDTLRQAMFRYALYLSYVYDGTGEAPQLWVFNTKLWAGKA</sequence>
<dbReference type="AlphaFoldDB" id="A0A2K3QA45"/>
<proteinExistence type="predicted"/>
<protein>
    <recommendedName>
        <fullName evidence="2">F-box domain-containing protein</fullName>
    </recommendedName>
</protein>